<accession>A0A9X2MVJ8</accession>
<keyword evidence="2" id="KW-0560">Oxidoreductase</keyword>
<evidence type="ECO:0000313" key="5">
    <source>
        <dbReference type="Proteomes" id="UP001141950"/>
    </source>
</evidence>
<dbReference type="InterPro" id="IPR036291">
    <property type="entry name" value="NAD(P)-bd_dom_sf"/>
</dbReference>
<evidence type="ECO:0000256" key="2">
    <source>
        <dbReference type="RuleBase" id="RU364082"/>
    </source>
</evidence>
<dbReference type="PANTHER" id="PTHR10491">
    <property type="entry name" value="DTDP-4-DEHYDRORHAMNOSE REDUCTASE"/>
    <property type="match status" value="1"/>
</dbReference>
<dbReference type="AlphaFoldDB" id="A0A9X2MVJ8"/>
<dbReference type="EC" id="1.1.1.133" evidence="2"/>
<dbReference type="SUPFAM" id="SSF51735">
    <property type="entry name" value="NAD(P)-binding Rossmann-fold domains"/>
    <property type="match status" value="1"/>
</dbReference>
<evidence type="ECO:0000256" key="1">
    <source>
        <dbReference type="ARBA" id="ARBA00010944"/>
    </source>
</evidence>
<comment type="function">
    <text evidence="2">Catalyzes the reduction of dTDP-6-deoxy-L-lyxo-4-hexulose to yield dTDP-L-rhamnose.</text>
</comment>
<comment type="caution">
    <text evidence="4">The sequence shown here is derived from an EMBL/GenBank/DDBJ whole genome shotgun (WGS) entry which is preliminary data.</text>
</comment>
<dbReference type="GO" id="GO:0019305">
    <property type="term" value="P:dTDP-rhamnose biosynthetic process"/>
    <property type="evidence" value="ECO:0007669"/>
    <property type="project" value="TreeGrafter"/>
</dbReference>
<keyword evidence="5" id="KW-1185">Reference proteome</keyword>
<dbReference type="EMBL" id="JANIPJ010000006">
    <property type="protein sequence ID" value="MCR2804342.1"/>
    <property type="molecule type" value="Genomic_DNA"/>
</dbReference>
<dbReference type="PANTHER" id="PTHR10491:SF4">
    <property type="entry name" value="METHIONINE ADENOSYLTRANSFERASE 2 SUBUNIT BETA"/>
    <property type="match status" value="1"/>
</dbReference>
<comment type="similarity">
    <text evidence="1 2">Belongs to the dTDP-4-dehydrorhamnose reductase family.</text>
</comment>
<dbReference type="Pfam" id="PF04321">
    <property type="entry name" value="RmlD_sub_bind"/>
    <property type="match status" value="1"/>
</dbReference>
<dbReference type="Proteomes" id="UP001141950">
    <property type="component" value="Unassembled WGS sequence"/>
</dbReference>
<dbReference type="RefSeq" id="WP_257445302.1">
    <property type="nucleotide sequence ID" value="NZ_JANIPJ010000006.1"/>
</dbReference>
<dbReference type="InterPro" id="IPR005913">
    <property type="entry name" value="dTDP_dehydrorham_reduct"/>
</dbReference>
<gene>
    <name evidence="4" type="ORF">NQZ67_10655</name>
</gene>
<dbReference type="GO" id="GO:0005829">
    <property type="term" value="C:cytosol"/>
    <property type="evidence" value="ECO:0007669"/>
    <property type="project" value="TreeGrafter"/>
</dbReference>
<organism evidence="4 5">
    <name type="scientific">Paenibacillus soyae</name>
    <dbReference type="NCBI Taxonomy" id="2969249"/>
    <lineage>
        <taxon>Bacteria</taxon>
        <taxon>Bacillati</taxon>
        <taxon>Bacillota</taxon>
        <taxon>Bacilli</taxon>
        <taxon>Bacillales</taxon>
        <taxon>Paenibacillaceae</taxon>
        <taxon>Paenibacillus</taxon>
    </lineage>
</organism>
<keyword evidence="2" id="KW-0521">NADP</keyword>
<reference evidence="4" key="1">
    <citation type="submission" date="2022-08" db="EMBL/GenBank/DDBJ databases">
        <title>The genomic sequence of strain Paenibacillus sp. SCIV0701.</title>
        <authorList>
            <person name="Zhao H."/>
        </authorList>
    </citation>
    <scope>NUCLEOTIDE SEQUENCE</scope>
    <source>
        <strain evidence="4">SCIV0701</strain>
    </source>
</reference>
<evidence type="ECO:0000313" key="4">
    <source>
        <dbReference type="EMBL" id="MCR2804342.1"/>
    </source>
</evidence>
<protein>
    <recommendedName>
        <fullName evidence="2">dTDP-4-dehydrorhamnose reductase</fullName>
        <ecNumber evidence="2">1.1.1.133</ecNumber>
    </recommendedName>
</protein>
<sequence length="287" mass="31838">MSRIVVLGSAGMAGHLLVRYLTEKGHDVTAVSRNGGEGQLQLDLRGHAELEDALRLLKPDAVVNAAGILNEAAKERQKEAIMINSLLPHRLAKWGDKLGYRLIHISTDCVFSGLGGPYDESRKPDGTSAYAKTKSLGEVKRPGHLTIRTSIIGPELKRDGVGLFHWFMAQEGSISGYSRVFWNGVTTLELAAFVEQMLQSPLDGIVHLAANGKVSKHELLLMLKDVFRNGHEVDIQPNDKFHHDKSLLNTRSDMTYAVPGYPEMLRQMAAWMKGHEELYSQYRLDGI</sequence>
<comment type="pathway">
    <text evidence="2">Carbohydrate biosynthesis; dTDP-L-rhamnose biosynthesis.</text>
</comment>
<feature type="domain" description="RmlD-like substrate binding" evidence="3">
    <location>
        <begin position="3"/>
        <end position="220"/>
    </location>
</feature>
<dbReference type="Gene3D" id="3.40.50.720">
    <property type="entry name" value="NAD(P)-binding Rossmann-like Domain"/>
    <property type="match status" value="1"/>
</dbReference>
<dbReference type="GO" id="GO:0008831">
    <property type="term" value="F:dTDP-4-dehydrorhamnose reductase activity"/>
    <property type="evidence" value="ECO:0007669"/>
    <property type="project" value="UniProtKB-EC"/>
</dbReference>
<evidence type="ECO:0000259" key="3">
    <source>
        <dbReference type="Pfam" id="PF04321"/>
    </source>
</evidence>
<dbReference type="CDD" id="cd05254">
    <property type="entry name" value="dTDP_HR_like_SDR_e"/>
    <property type="match status" value="1"/>
</dbReference>
<name>A0A9X2MVJ8_9BACL</name>
<proteinExistence type="inferred from homology"/>
<dbReference type="InterPro" id="IPR029903">
    <property type="entry name" value="RmlD-like-bd"/>
</dbReference>